<feature type="region of interest" description="Disordered" evidence="1">
    <location>
        <begin position="1"/>
        <end position="23"/>
    </location>
</feature>
<sequence>MSDPERTPQANNLPAADEPKKTAEVVKPFANLGKFKAKAEGEQGAVAGLPQDAIDQLAEANGFHSREARPAAPAEAKPVKKRRRFGAAKPRIQLNIKATEEEAERFYKMAEDRGIRMLSDLLSIALDALEERDSKKK</sequence>
<gene>
    <name evidence="2" type="ORF">KF715C_pC220</name>
</gene>
<feature type="region of interest" description="Disordered" evidence="1">
    <location>
        <begin position="63"/>
        <end position="86"/>
    </location>
</feature>
<keyword evidence="2" id="KW-0614">Plasmid</keyword>
<proteinExistence type="predicted"/>
<dbReference type="Proteomes" id="UP000218731">
    <property type="component" value="Plasmid pKF715C"/>
</dbReference>
<protein>
    <submittedName>
        <fullName evidence="2">Stability/partitioning determinant</fullName>
    </submittedName>
</protein>
<name>A0A1L7NPP4_PSEPU</name>
<evidence type="ECO:0000313" key="3">
    <source>
        <dbReference type="Proteomes" id="UP000218731"/>
    </source>
</evidence>
<organism evidence="2 3">
    <name type="scientific">Pseudomonas putida</name>
    <name type="common">Arthrobacter siderocapsulatus</name>
    <dbReference type="NCBI Taxonomy" id="303"/>
    <lineage>
        <taxon>Bacteria</taxon>
        <taxon>Pseudomonadati</taxon>
        <taxon>Pseudomonadota</taxon>
        <taxon>Gammaproteobacteria</taxon>
        <taxon>Pseudomonadales</taxon>
        <taxon>Pseudomonadaceae</taxon>
        <taxon>Pseudomonas</taxon>
    </lineage>
</organism>
<evidence type="ECO:0000313" key="2">
    <source>
        <dbReference type="EMBL" id="BAW27455.1"/>
    </source>
</evidence>
<reference evidence="2 3" key="1">
    <citation type="submission" date="2015-11" db="EMBL/GenBank/DDBJ databases">
        <title>Complete genome sequencing of a biphenyl-degrading bacterium, Pseudomonas putida KF715 (=NBRC110667).</title>
        <authorList>
            <person name="Suenaga H."/>
            <person name="Fujihara N."/>
            <person name="Watanabe T."/>
            <person name="Hirose J."/>
            <person name="Kimura N."/>
            <person name="Yamazoe A."/>
            <person name="Hosoyama A."/>
            <person name="Shimodaira J."/>
            <person name="Furukawa K."/>
        </authorList>
    </citation>
    <scope>NUCLEOTIDE SEQUENCE [LARGE SCALE GENOMIC DNA]</scope>
    <source>
        <strain evidence="2 3">KF715</strain>
        <plasmid evidence="3">Plasmid pkf715c dna</plasmid>
    </source>
</reference>
<evidence type="ECO:0000256" key="1">
    <source>
        <dbReference type="SAM" id="MobiDB-lite"/>
    </source>
</evidence>
<accession>A0A1L7NPP4</accession>
<dbReference type="EMBL" id="AP015032">
    <property type="protein sequence ID" value="BAW27455.1"/>
    <property type="molecule type" value="Genomic_DNA"/>
</dbReference>
<dbReference type="RefSeq" id="WP_231995385.1">
    <property type="nucleotide sequence ID" value="NZ_AP015032.1"/>
</dbReference>
<dbReference type="AlphaFoldDB" id="A0A1L7NPP4"/>
<geneLocation type="plasmid" evidence="3">
    <name>pkf715c dna</name>
</geneLocation>